<reference evidence="2 3" key="1">
    <citation type="submission" date="2024-01" db="EMBL/GenBank/DDBJ databases">
        <title>Pedobacter sp. nov., isolated from fresh soil.</title>
        <authorList>
            <person name="Le N.T.T."/>
        </authorList>
    </citation>
    <scope>NUCLEOTIDE SEQUENCE [LARGE SCALE GENOMIC DNA]</scope>
    <source>
        <strain evidence="2 3">KR3-3</strain>
    </source>
</reference>
<keyword evidence="1" id="KW-0812">Transmembrane</keyword>
<keyword evidence="1" id="KW-0472">Membrane</keyword>
<comment type="caution">
    <text evidence="2">The sequence shown here is derived from an EMBL/GenBank/DDBJ whole genome shotgun (WGS) entry which is preliminary data.</text>
</comment>
<dbReference type="EMBL" id="JAZDQT010000001">
    <property type="protein sequence ID" value="MEE1943536.1"/>
    <property type="molecule type" value="Genomic_DNA"/>
</dbReference>
<evidence type="ECO:0008006" key="4">
    <source>
        <dbReference type="Google" id="ProtNLM"/>
    </source>
</evidence>
<feature type="transmembrane region" description="Helical" evidence="1">
    <location>
        <begin position="211"/>
        <end position="232"/>
    </location>
</feature>
<keyword evidence="1" id="KW-1133">Transmembrane helix</keyword>
<name>A0ABU7I2E1_9SPHI</name>
<proteinExistence type="predicted"/>
<sequence length="251" mass="28460">MKKLLIIVMACYGLNARSQVNENRNYLYLYSDSTIYAQKVRLRPNFLGNWVLSADSRSVPTAQVKFFNNERGFFANTRQLNFFGEASFAERIIEGKINLYQQVIYEDVLYEGVDYRFSGFRREPVSKRMFYNKGFADLKRVNYANLSTDMADNPQSLDLLKSYRKNMNTGTAMYVAGGAAILAGVITLVAGDPFKQNGSTNRGMPTYKDRSYTPSFVLLGLGTGLSVGGFLIQRSGARNMERAIDNYNYNR</sequence>
<evidence type="ECO:0000313" key="2">
    <source>
        <dbReference type="EMBL" id="MEE1943536.1"/>
    </source>
</evidence>
<keyword evidence="3" id="KW-1185">Reference proteome</keyword>
<dbReference type="RefSeq" id="WP_330105947.1">
    <property type="nucleotide sequence ID" value="NZ_JAZDQT010000001.1"/>
</dbReference>
<evidence type="ECO:0000313" key="3">
    <source>
        <dbReference type="Proteomes" id="UP001336835"/>
    </source>
</evidence>
<evidence type="ECO:0000256" key="1">
    <source>
        <dbReference type="SAM" id="Phobius"/>
    </source>
</evidence>
<accession>A0ABU7I2E1</accession>
<gene>
    <name evidence="2" type="ORF">VRU48_00355</name>
</gene>
<protein>
    <recommendedName>
        <fullName evidence="4">DUF4178 domain-containing protein</fullName>
    </recommendedName>
</protein>
<feature type="transmembrane region" description="Helical" evidence="1">
    <location>
        <begin position="171"/>
        <end position="191"/>
    </location>
</feature>
<dbReference type="Proteomes" id="UP001336835">
    <property type="component" value="Unassembled WGS sequence"/>
</dbReference>
<organism evidence="2 3">
    <name type="scientific">Pedobacter albus</name>
    <dbReference type="NCBI Taxonomy" id="3113905"/>
    <lineage>
        <taxon>Bacteria</taxon>
        <taxon>Pseudomonadati</taxon>
        <taxon>Bacteroidota</taxon>
        <taxon>Sphingobacteriia</taxon>
        <taxon>Sphingobacteriales</taxon>
        <taxon>Sphingobacteriaceae</taxon>
        <taxon>Pedobacter</taxon>
    </lineage>
</organism>